<feature type="compositionally biased region" description="Low complexity" evidence="1">
    <location>
        <begin position="83"/>
        <end position="113"/>
    </location>
</feature>
<feature type="region of interest" description="Disordered" evidence="1">
    <location>
        <begin position="61"/>
        <end position="137"/>
    </location>
</feature>
<organism evidence="2 3">
    <name type="scientific">Ramlibacter algicola</name>
    <dbReference type="NCBI Taxonomy" id="2795217"/>
    <lineage>
        <taxon>Bacteria</taxon>
        <taxon>Pseudomonadati</taxon>
        <taxon>Pseudomonadota</taxon>
        <taxon>Betaproteobacteria</taxon>
        <taxon>Burkholderiales</taxon>
        <taxon>Comamonadaceae</taxon>
        <taxon>Ramlibacter</taxon>
    </lineage>
</organism>
<dbReference type="Pfam" id="PF11306">
    <property type="entry name" value="DUF3108"/>
    <property type="match status" value="1"/>
</dbReference>
<name>A0A934UQE0_9BURK</name>
<accession>A0A934UQE0</accession>
<evidence type="ECO:0000313" key="3">
    <source>
        <dbReference type="Proteomes" id="UP000617041"/>
    </source>
</evidence>
<keyword evidence="3" id="KW-1185">Reference proteome</keyword>
<protein>
    <submittedName>
        <fullName evidence="2">DUF3108 domain-containing protein</fullName>
    </submittedName>
</protein>
<proteinExistence type="predicted"/>
<evidence type="ECO:0000256" key="1">
    <source>
        <dbReference type="SAM" id="MobiDB-lite"/>
    </source>
</evidence>
<comment type="caution">
    <text evidence="2">The sequence shown here is derived from an EMBL/GenBank/DDBJ whole genome shotgun (WGS) entry which is preliminary data.</text>
</comment>
<dbReference type="AlphaFoldDB" id="A0A934UQE0"/>
<evidence type="ECO:0000313" key="2">
    <source>
        <dbReference type="EMBL" id="MBK0391721.1"/>
    </source>
</evidence>
<dbReference type="Proteomes" id="UP000617041">
    <property type="component" value="Unassembled WGS sequence"/>
</dbReference>
<dbReference type="InterPro" id="IPR021457">
    <property type="entry name" value="DUF3108"/>
</dbReference>
<dbReference type="EMBL" id="JAEDAO010000001">
    <property type="protein sequence ID" value="MBK0391721.1"/>
    <property type="molecule type" value="Genomic_DNA"/>
</dbReference>
<dbReference type="RefSeq" id="WP_200786522.1">
    <property type="nucleotide sequence ID" value="NZ_JAEDAO010000001.1"/>
</dbReference>
<feature type="compositionally biased region" description="Low complexity" evidence="1">
    <location>
        <begin position="122"/>
        <end position="137"/>
    </location>
</feature>
<gene>
    <name evidence="2" type="ORF">I8E28_03885</name>
</gene>
<sequence>MARAGLTARTRRVLLVIVVAVLLGHVAVLQWAATLPSPRSILKTMAPPMYTRLITPAAPAPIAAPPAQVKKPRRKPRSEPLQAAAPEAVASAPQTVASAPEAVASAPEPAASETKVADQEQVAPPETAASAPTPAASAVATAASAPASAPVASSPADSWPPDTRLRYHLSGTYRGGPLYGSARVLWQRTGTDYQARVEVDVTPFAKFSMTSQGDIEEATLLPRAYEESTNGRLRTVRFGAREVMLADGRTFPRPPAVQDTASQFVELSHRFATGREPLEVGKPVVFWMARPGGVDEWTYDVIGRDTLRTALGPVDAFHLRPRMIASPRGNFLMDIWYAPSLQYLPVRILVRNGSDAEIDLLVEAVDQR</sequence>
<reference evidence="2" key="1">
    <citation type="submission" date="2020-12" db="EMBL/GenBank/DDBJ databases">
        <title>Ramlibacter sp. nov., isolated from a freshwater alga, Cryptomonas.</title>
        <authorList>
            <person name="Kim H.M."/>
            <person name="Jeon C.O."/>
        </authorList>
    </citation>
    <scope>NUCLEOTIDE SEQUENCE</scope>
    <source>
        <strain evidence="2">CrO1</strain>
    </source>
</reference>